<proteinExistence type="predicted"/>
<sequence length="139" mass="15869">MEFDVEDSNRQRRKFLKAILPSMIDQLGLTNSRKAVLVKIDADIDDDEGPNLGCTINLDFIDSYMVLVKPGPLLEVAATLAHEMVHVRQYAKGILKPMGRGKFAWMGKVYPKKTKYLDMPWELDAFAKQEIVMRRAIEV</sequence>
<reference evidence="1" key="1">
    <citation type="submission" date="2020-05" db="EMBL/GenBank/DDBJ databases">
        <authorList>
            <person name="Chiriac C."/>
            <person name="Salcher M."/>
            <person name="Ghai R."/>
            <person name="Kavagutti S V."/>
        </authorList>
    </citation>
    <scope>NUCLEOTIDE SEQUENCE</scope>
</reference>
<protein>
    <submittedName>
        <fullName evidence="1">Uncharacterized protein</fullName>
    </submittedName>
</protein>
<evidence type="ECO:0000313" key="1">
    <source>
        <dbReference type="EMBL" id="CAB4220857.1"/>
    </source>
</evidence>
<gene>
    <name evidence="1" type="ORF">UFOVP1636_60</name>
</gene>
<accession>A0A6J5T2E8</accession>
<dbReference type="EMBL" id="LR797503">
    <property type="protein sequence ID" value="CAB4220857.1"/>
    <property type="molecule type" value="Genomic_DNA"/>
</dbReference>
<name>A0A6J5T2E8_9CAUD</name>
<organism evidence="1">
    <name type="scientific">uncultured Caudovirales phage</name>
    <dbReference type="NCBI Taxonomy" id="2100421"/>
    <lineage>
        <taxon>Viruses</taxon>
        <taxon>Duplodnaviria</taxon>
        <taxon>Heunggongvirae</taxon>
        <taxon>Uroviricota</taxon>
        <taxon>Caudoviricetes</taxon>
        <taxon>Peduoviridae</taxon>
        <taxon>Maltschvirus</taxon>
        <taxon>Maltschvirus maltsch</taxon>
    </lineage>
</organism>